<proteinExistence type="predicted"/>
<dbReference type="Proteomes" id="UP000288805">
    <property type="component" value="Unassembled WGS sequence"/>
</dbReference>
<reference evidence="1 2" key="1">
    <citation type="journal article" date="2018" name="PLoS Genet.">
        <title>Population sequencing reveals clonal diversity and ancestral inbreeding in the grapevine cultivar Chardonnay.</title>
        <authorList>
            <person name="Roach M.J."/>
            <person name="Johnson D.L."/>
            <person name="Bohlmann J."/>
            <person name="van Vuuren H.J."/>
            <person name="Jones S.J."/>
            <person name="Pretorius I.S."/>
            <person name="Schmidt S.A."/>
            <person name="Borneman A.R."/>
        </authorList>
    </citation>
    <scope>NUCLEOTIDE SEQUENCE [LARGE SCALE GENOMIC DNA]</scope>
    <source>
        <strain evidence="2">cv. Chardonnay</strain>
        <tissue evidence="1">Leaf</tissue>
    </source>
</reference>
<sequence length="172" mass="19569">MAVNKHLELATDVILLLIDVDDILIIGLEVTYLPKDMHFNQHRYIHNLLSRIGMVDTKLAHIPRALGKTLSITNGDLFSDNHLYYSIVGALQYVTFICPDISFVVNKACQFMANPTSIHWLAVKRILRYLKGTSTHGFLSMRLLLLISMVIRMQTRLLVQMTDATPVDIICF</sequence>
<dbReference type="EMBL" id="QGNW01002235">
    <property type="protein sequence ID" value="RVW22426.1"/>
    <property type="molecule type" value="Genomic_DNA"/>
</dbReference>
<evidence type="ECO:0000313" key="1">
    <source>
        <dbReference type="EMBL" id="RVW22426.1"/>
    </source>
</evidence>
<name>A0A438CGW1_VITVI</name>
<dbReference type="AlphaFoldDB" id="A0A438CGW1"/>
<dbReference type="PANTHER" id="PTHR11439">
    <property type="entry name" value="GAG-POL-RELATED RETROTRANSPOSON"/>
    <property type="match status" value="1"/>
</dbReference>
<accession>A0A438CGW1</accession>
<dbReference type="PANTHER" id="PTHR11439:SF467">
    <property type="entry name" value="INTEGRASE CATALYTIC DOMAIN-CONTAINING PROTEIN"/>
    <property type="match status" value="1"/>
</dbReference>
<organism evidence="1 2">
    <name type="scientific">Vitis vinifera</name>
    <name type="common">Grape</name>
    <dbReference type="NCBI Taxonomy" id="29760"/>
    <lineage>
        <taxon>Eukaryota</taxon>
        <taxon>Viridiplantae</taxon>
        <taxon>Streptophyta</taxon>
        <taxon>Embryophyta</taxon>
        <taxon>Tracheophyta</taxon>
        <taxon>Spermatophyta</taxon>
        <taxon>Magnoliopsida</taxon>
        <taxon>eudicotyledons</taxon>
        <taxon>Gunneridae</taxon>
        <taxon>Pentapetalae</taxon>
        <taxon>rosids</taxon>
        <taxon>Vitales</taxon>
        <taxon>Vitaceae</taxon>
        <taxon>Viteae</taxon>
        <taxon>Vitis</taxon>
    </lineage>
</organism>
<evidence type="ECO:0000313" key="2">
    <source>
        <dbReference type="Proteomes" id="UP000288805"/>
    </source>
</evidence>
<comment type="caution">
    <text evidence="1">The sequence shown here is derived from an EMBL/GenBank/DDBJ whole genome shotgun (WGS) entry which is preliminary data.</text>
</comment>
<protein>
    <submittedName>
        <fullName evidence="1">Retrovirus-related Pol polyprotein from transposon RE1</fullName>
    </submittedName>
</protein>
<gene>
    <name evidence="1" type="primary">RE1_2868</name>
    <name evidence="1" type="ORF">CK203_111198</name>
</gene>